<keyword evidence="5 10" id="KW-0067">ATP-binding</keyword>
<dbReference type="GO" id="GO:0005524">
    <property type="term" value="F:ATP binding"/>
    <property type="evidence" value="ECO:0007669"/>
    <property type="project" value="UniProtKB-KW"/>
</dbReference>
<dbReference type="GO" id="GO:0009898">
    <property type="term" value="C:cytoplasmic side of plasma membrane"/>
    <property type="evidence" value="ECO:0007669"/>
    <property type="project" value="TreeGrafter"/>
</dbReference>
<comment type="similarity">
    <text evidence="1">Belongs to the ParA family. MinD subfamily.</text>
</comment>
<dbReference type="AlphaFoldDB" id="M1X6M0"/>
<evidence type="ECO:0000256" key="8">
    <source>
        <dbReference type="ARBA" id="ARBA00025436"/>
    </source>
</evidence>
<dbReference type="OrthoDB" id="9773088at2"/>
<dbReference type="EMBL" id="CAIY01000085">
    <property type="protein sequence ID" value="CCH68261.1"/>
    <property type="molecule type" value="Genomic_DNA"/>
</dbReference>
<proteinExistence type="inferred from homology"/>
<protein>
    <recommendedName>
        <fullName evidence="2">Septum site-determining protein MinD</fullName>
    </recommendedName>
    <alternativeName>
        <fullName evidence="9">Cell division inhibitor MinD</fullName>
    </alternativeName>
</protein>
<evidence type="ECO:0000256" key="4">
    <source>
        <dbReference type="ARBA" id="ARBA00022741"/>
    </source>
</evidence>
<dbReference type="NCBIfam" id="TIGR01968">
    <property type="entry name" value="minD_bact"/>
    <property type="match status" value="1"/>
</dbReference>
<dbReference type="GO" id="GO:0016887">
    <property type="term" value="F:ATP hydrolysis activity"/>
    <property type="evidence" value="ECO:0007669"/>
    <property type="project" value="InterPro"/>
</dbReference>
<dbReference type="SUPFAM" id="SSF52540">
    <property type="entry name" value="P-loop containing nucleoside triphosphate hydrolases"/>
    <property type="match status" value="1"/>
</dbReference>
<evidence type="ECO:0000259" key="11">
    <source>
        <dbReference type="Pfam" id="PF01656"/>
    </source>
</evidence>
<reference evidence="12 13" key="1">
    <citation type="submission" date="2012-05" db="EMBL/GenBank/DDBJ databases">
        <authorList>
            <person name="Hilton J."/>
        </authorList>
    </citation>
    <scope>NUCLEOTIDE SEQUENCE [LARGE SCALE GENOMIC DNA]</scope>
    <source>
        <strain evidence="12 13">HH01</strain>
    </source>
</reference>
<dbReference type="InterPro" id="IPR025501">
    <property type="entry name" value="MinD_FleN"/>
</dbReference>
<dbReference type="PANTHER" id="PTHR43384">
    <property type="entry name" value="SEPTUM SITE-DETERMINING PROTEIN MIND HOMOLOG, CHLOROPLASTIC-RELATED"/>
    <property type="match status" value="1"/>
</dbReference>
<dbReference type="RefSeq" id="WP_008235754.1">
    <property type="nucleotide sequence ID" value="NZ_CAIY01000085.1"/>
</dbReference>
<accession>M1X6M0</accession>
<evidence type="ECO:0000256" key="3">
    <source>
        <dbReference type="ARBA" id="ARBA00022618"/>
    </source>
</evidence>
<organism evidence="12 13">
    <name type="scientific">Richelia intracellularis HH01</name>
    <dbReference type="NCBI Taxonomy" id="1165094"/>
    <lineage>
        <taxon>Bacteria</taxon>
        <taxon>Bacillati</taxon>
        <taxon>Cyanobacteriota</taxon>
        <taxon>Cyanophyceae</taxon>
        <taxon>Nostocales</taxon>
        <taxon>Nostocaceae</taxon>
        <taxon>Richelia</taxon>
    </lineage>
</organism>
<name>M1X6M0_9NOST</name>
<keyword evidence="7" id="KW-0131">Cell cycle</keyword>
<evidence type="ECO:0000256" key="5">
    <source>
        <dbReference type="ARBA" id="ARBA00022840"/>
    </source>
</evidence>
<dbReference type="GO" id="GO:0051782">
    <property type="term" value="P:negative regulation of cell division"/>
    <property type="evidence" value="ECO:0007669"/>
    <property type="project" value="TreeGrafter"/>
</dbReference>
<dbReference type="GO" id="GO:0000917">
    <property type="term" value="P:division septum assembly"/>
    <property type="evidence" value="ECO:0007669"/>
    <property type="project" value="UniProtKB-KW"/>
</dbReference>
<dbReference type="GO" id="GO:0005829">
    <property type="term" value="C:cytosol"/>
    <property type="evidence" value="ECO:0007669"/>
    <property type="project" value="TreeGrafter"/>
</dbReference>
<evidence type="ECO:0000256" key="1">
    <source>
        <dbReference type="ARBA" id="ARBA00010257"/>
    </source>
</evidence>
<feature type="binding site" evidence="10">
    <location>
        <begin position="11"/>
        <end position="18"/>
    </location>
    <ligand>
        <name>ATP</name>
        <dbReference type="ChEBI" id="CHEBI:30616"/>
    </ligand>
</feature>
<dbReference type="PIRSF" id="PIRSF003092">
    <property type="entry name" value="MinD"/>
    <property type="match status" value="1"/>
</dbReference>
<evidence type="ECO:0000256" key="10">
    <source>
        <dbReference type="PIRSR" id="PIRSR003092-1"/>
    </source>
</evidence>
<evidence type="ECO:0000256" key="9">
    <source>
        <dbReference type="ARBA" id="ARBA00032845"/>
    </source>
</evidence>
<dbReference type="FunFam" id="3.40.50.300:FF:000068">
    <property type="entry name" value="Site-determining protein"/>
    <property type="match status" value="1"/>
</dbReference>
<feature type="domain" description="CobQ/CobB/MinD/ParA nucleotide binding" evidence="11">
    <location>
        <begin position="5"/>
        <end position="218"/>
    </location>
</feature>
<evidence type="ECO:0000313" key="13">
    <source>
        <dbReference type="Proteomes" id="UP000053051"/>
    </source>
</evidence>
<dbReference type="InterPro" id="IPR027417">
    <property type="entry name" value="P-loop_NTPase"/>
</dbReference>
<dbReference type="Pfam" id="PF01656">
    <property type="entry name" value="CbiA"/>
    <property type="match status" value="1"/>
</dbReference>
<evidence type="ECO:0000256" key="6">
    <source>
        <dbReference type="ARBA" id="ARBA00023210"/>
    </source>
</evidence>
<evidence type="ECO:0000313" key="12">
    <source>
        <dbReference type="EMBL" id="CCH68261.1"/>
    </source>
</evidence>
<reference evidence="13" key="2">
    <citation type="submission" date="2016-01" db="EMBL/GenBank/DDBJ databases">
        <title>Diatom-associated endosymboitic cyanobacterium lacks core nitrogen metabolism enzymes.</title>
        <authorList>
            <person name="Hilton J.A."/>
            <person name="Foster R.A."/>
            <person name="Tripp H.J."/>
            <person name="Carter B.J."/>
            <person name="Zehr J.P."/>
            <person name="Villareal T.A."/>
        </authorList>
    </citation>
    <scope>NUCLEOTIDE SEQUENCE [LARGE SCALE GENOMIC DNA]</scope>
    <source>
        <strain evidence="13">HH01</strain>
    </source>
</reference>
<dbReference type="InterPro" id="IPR002586">
    <property type="entry name" value="CobQ/CobB/MinD/ParA_Nub-bd_dom"/>
</dbReference>
<evidence type="ECO:0000256" key="2">
    <source>
        <dbReference type="ARBA" id="ARBA00016887"/>
    </source>
</evidence>
<dbReference type="CDD" id="cd02036">
    <property type="entry name" value="MinD"/>
    <property type="match status" value="1"/>
</dbReference>
<dbReference type="PANTHER" id="PTHR43384:SF6">
    <property type="entry name" value="SEPTUM SITE-DETERMINING PROTEIN MIND HOMOLOG, CHLOROPLASTIC"/>
    <property type="match status" value="1"/>
</dbReference>
<dbReference type="Gene3D" id="3.40.50.300">
    <property type="entry name" value="P-loop containing nucleotide triphosphate hydrolases"/>
    <property type="match status" value="1"/>
</dbReference>
<evidence type="ECO:0000256" key="7">
    <source>
        <dbReference type="ARBA" id="ARBA00023306"/>
    </source>
</evidence>
<keyword evidence="6" id="KW-0717">Septation</keyword>
<dbReference type="STRING" id="1165094.RINTHH_21060"/>
<dbReference type="InterPro" id="IPR050625">
    <property type="entry name" value="ParA/MinD_ATPase"/>
</dbReference>
<dbReference type="InterPro" id="IPR010223">
    <property type="entry name" value="MinD"/>
</dbReference>
<sequence length="270" mass="29605">MTRIIVITSGKGGVGKTTVSANLAMALAKIGRQVALVDADFGLRNLDLLLGLENRIVYTAIEVLTRECRLEQALVKDKRHPNLVLLPAAQNRTKDAITPDQMKLLVNALAQKYQYVIIDSPAGIENGFKNAIAPAKEALIVSTPEISSVRDADRVVGLLEAQGIRRTHLIINRIRPAMVKANDMISVEDVQELLAIPLIGVIPDDERVIVSTNRGEPLVLAEKDNASLAAIAFEHIARRLEGEAIEFMDLNAPADSIFDRLRKLLWTKIV</sequence>
<comment type="caution">
    <text evidence="12">The sequence shown here is derived from an EMBL/GenBank/DDBJ whole genome shotgun (WGS) entry which is preliminary data.</text>
</comment>
<comment type="function">
    <text evidence="8">ATPase required for the correct placement of the division site. Cell division inhibitors MinC and MinD act in concert to form an inhibitor capable of blocking formation of the polar Z ring septums. Rapidly oscillates between the poles of the cell to destabilize FtsZ filaments that have formed before they mature into polar Z rings.</text>
</comment>
<dbReference type="Proteomes" id="UP000053051">
    <property type="component" value="Unassembled WGS sequence"/>
</dbReference>
<gene>
    <name evidence="12" type="ORF">RINTHH_21060</name>
</gene>
<keyword evidence="13" id="KW-1185">Reference proteome</keyword>
<keyword evidence="3" id="KW-0132">Cell division</keyword>
<keyword evidence="4 10" id="KW-0547">Nucleotide-binding</keyword>